<comment type="catalytic activity">
    <reaction evidence="1 10">
        <text>Hydrolysis of terminal, non-reducing alpha-D-galactose residues in alpha-D-galactosides, including galactose oligosaccharides, galactomannans and galactolipids.</text>
        <dbReference type="EC" id="3.2.1.22"/>
    </reaction>
</comment>
<keyword evidence="6 11" id="KW-0732">Signal</keyword>
<name>A0A0C3D5U6_OIDMZ</name>
<dbReference type="Proteomes" id="UP000054321">
    <property type="component" value="Unassembled WGS sequence"/>
</dbReference>
<organism evidence="13 14">
    <name type="scientific">Oidiodendron maius (strain Zn)</name>
    <dbReference type="NCBI Taxonomy" id="913774"/>
    <lineage>
        <taxon>Eukaryota</taxon>
        <taxon>Fungi</taxon>
        <taxon>Dikarya</taxon>
        <taxon>Ascomycota</taxon>
        <taxon>Pezizomycotina</taxon>
        <taxon>Leotiomycetes</taxon>
        <taxon>Leotiomycetes incertae sedis</taxon>
        <taxon>Myxotrichaceae</taxon>
        <taxon>Oidiodendron</taxon>
    </lineage>
</organism>
<dbReference type="InterPro" id="IPR013780">
    <property type="entry name" value="Glyco_hydro_b"/>
</dbReference>
<comment type="similarity">
    <text evidence="4 10">Belongs to the glycosyl hydrolase 27 family.</text>
</comment>
<keyword evidence="8" id="KW-0325">Glycoprotein</keyword>
<dbReference type="EC" id="3.2.1.22" evidence="10"/>
<dbReference type="HOGENOM" id="CLU_013093_2_1_1"/>
<comment type="subcellular location">
    <subcellularLocation>
        <location evidence="3">Secreted</location>
    </subcellularLocation>
</comment>
<dbReference type="Gene3D" id="3.20.20.70">
    <property type="entry name" value="Aldolase class I"/>
    <property type="match status" value="1"/>
</dbReference>
<keyword evidence="7 10" id="KW-0378">Hydrolase</keyword>
<proteinExistence type="inferred from homology"/>
<evidence type="ECO:0000256" key="11">
    <source>
        <dbReference type="SAM" id="SignalP"/>
    </source>
</evidence>
<dbReference type="Pfam" id="PF16499">
    <property type="entry name" value="Melibiase_2"/>
    <property type="match status" value="2"/>
</dbReference>
<evidence type="ECO:0000256" key="5">
    <source>
        <dbReference type="ARBA" id="ARBA00022525"/>
    </source>
</evidence>
<dbReference type="STRING" id="913774.A0A0C3D5U6"/>
<dbReference type="OrthoDB" id="5795902at2759"/>
<evidence type="ECO:0000256" key="4">
    <source>
        <dbReference type="ARBA" id="ARBA00009743"/>
    </source>
</evidence>
<reference evidence="13 14" key="1">
    <citation type="submission" date="2014-04" db="EMBL/GenBank/DDBJ databases">
        <authorList>
            <consortium name="DOE Joint Genome Institute"/>
            <person name="Kuo A."/>
            <person name="Martino E."/>
            <person name="Perotto S."/>
            <person name="Kohler A."/>
            <person name="Nagy L.G."/>
            <person name="Floudas D."/>
            <person name="Copeland A."/>
            <person name="Barry K.W."/>
            <person name="Cichocki N."/>
            <person name="Veneault-Fourrey C."/>
            <person name="LaButti K."/>
            <person name="Lindquist E.A."/>
            <person name="Lipzen A."/>
            <person name="Lundell T."/>
            <person name="Morin E."/>
            <person name="Murat C."/>
            <person name="Sun H."/>
            <person name="Tunlid A."/>
            <person name="Henrissat B."/>
            <person name="Grigoriev I.V."/>
            <person name="Hibbett D.S."/>
            <person name="Martin F."/>
            <person name="Nordberg H.P."/>
            <person name="Cantor M.N."/>
            <person name="Hua S.X."/>
        </authorList>
    </citation>
    <scope>NUCLEOTIDE SEQUENCE [LARGE SCALE GENOMIC DNA]</scope>
    <source>
        <strain evidence="13 14">Zn</strain>
    </source>
</reference>
<evidence type="ECO:0000256" key="1">
    <source>
        <dbReference type="ARBA" id="ARBA00001255"/>
    </source>
</evidence>
<dbReference type="GO" id="GO:0005576">
    <property type="term" value="C:extracellular region"/>
    <property type="evidence" value="ECO:0007669"/>
    <property type="project" value="UniProtKB-SubCell"/>
</dbReference>
<reference evidence="14" key="2">
    <citation type="submission" date="2015-01" db="EMBL/GenBank/DDBJ databases">
        <title>Evolutionary Origins and Diversification of the Mycorrhizal Mutualists.</title>
        <authorList>
            <consortium name="DOE Joint Genome Institute"/>
            <consortium name="Mycorrhizal Genomics Consortium"/>
            <person name="Kohler A."/>
            <person name="Kuo A."/>
            <person name="Nagy L.G."/>
            <person name="Floudas D."/>
            <person name="Copeland A."/>
            <person name="Barry K.W."/>
            <person name="Cichocki N."/>
            <person name="Veneault-Fourrey C."/>
            <person name="LaButti K."/>
            <person name="Lindquist E.A."/>
            <person name="Lipzen A."/>
            <person name="Lundell T."/>
            <person name="Morin E."/>
            <person name="Murat C."/>
            <person name="Riley R."/>
            <person name="Ohm R."/>
            <person name="Sun H."/>
            <person name="Tunlid A."/>
            <person name="Henrissat B."/>
            <person name="Grigoriev I.V."/>
            <person name="Hibbett D.S."/>
            <person name="Martin F."/>
        </authorList>
    </citation>
    <scope>NUCLEOTIDE SEQUENCE [LARGE SCALE GENOMIC DNA]</scope>
    <source>
        <strain evidence="14">Zn</strain>
    </source>
</reference>
<dbReference type="PANTHER" id="PTHR11452:SF61">
    <property type="entry name" value="ALPHA-GALACTOSIDASE B-RELATED"/>
    <property type="match status" value="1"/>
</dbReference>
<dbReference type="GO" id="GO:0004557">
    <property type="term" value="F:alpha-galactosidase activity"/>
    <property type="evidence" value="ECO:0007669"/>
    <property type="project" value="UniProtKB-EC"/>
</dbReference>
<comment type="function">
    <text evidence="2">Hydrolyzes a variety of simple alpha-D-galactoside as well as more complex molecules such as oligosaccharides and polysaccharides.</text>
</comment>
<dbReference type="CDD" id="cd14792">
    <property type="entry name" value="GH27"/>
    <property type="match status" value="1"/>
</dbReference>
<evidence type="ECO:0000313" key="13">
    <source>
        <dbReference type="EMBL" id="KIM97277.1"/>
    </source>
</evidence>
<keyword evidence="9 10" id="KW-0326">Glycosidase</keyword>
<protein>
    <recommendedName>
        <fullName evidence="10">Alpha-galactosidase</fullName>
        <ecNumber evidence="10">3.2.1.22</ecNumber>
    </recommendedName>
    <alternativeName>
        <fullName evidence="10">Melibiase</fullName>
    </alternativeName>
</protein>
<dbReference type="InterPro" id="IPR000111">
    <property type="entry name" value="Glyco_hydro_27/36_CS"/>
</dbReference>
<dbReference type="PANTHER" id="PTHR11452">
    <property type="entry name" value="ALPHA-GALACTOSIDASE/ALPHA-N-ACETYLGALACTOSAMINIDASE"/>
    <property type="match status" value="1"/>
</dbReference>
<feature type="domain" description="Alpha galactosidase C-terminal" evidence="12">
    <location>
        <begin position="350"/>
        <end position="423"/>
    </location>
</feature>
<evidence type="ECO:0000256" key="10">
    <source>
        <dbReference type="RuleBase" id="RU361168"/>
    </source>
</evidence>
<dbReference type="EMBL" id="KN832882">
    <property type="protein sequence ID" value="KIM97277.1"/>
    <property type="molecule type" value="Genomic_DNA"/>
</dbReference>
<evidence type="ECO:0000256" key="2">
    <source>
        <dbReference type="ARBA" id="ARBA00003969"/>
    </source>
</evidence>
<dbReference type="InterPro" id="IPR002241">
    <property type="entry name" value="Glyco_hydro_27"/>
</dbReference>
<evidence type="ECO:0000259" key="12">
    <source>
        <dbReference type="Pfam" id="PF17801"/>
    </source>
</evidence>
<dbReference type="InterPro" id="IPR041233">
    <property type="entry name" value="Melibiase_C"/>
</dbReference>
<dbReference type="Pfam" id="PF17801">
    <property type="entry name" value="Melibiase_C"/>
    <property type="match status" value="1"/>
</dbReference>
<dbReference type="InParanoid" id="A0A0C3D5U6"/>
<dbReference type="AlphaFoldDB" id="A0A0C3D5U6"/>
<sequence>MIRLLFTLLIEAASAMSLINGVGKLPTLGWNSWNAFECSITESQVLSAAQNLIDLGLKDAGYTYVNIDDCWNDRSRDPTTHRLQPDLGKFPDGIKGIASRVHNMGLKMGIYSSAGKTTCKKLPASLGYELIDAETWAEWQIDYLKLDDCGVPREWKDDCLACVPDSRKTHYVYMNGTCKNLAGNWCPSDYDFRRSKTYQRYKAMRDAILAQSRPMIYSICNKGKGGIPGWGNEIGHSWRSTEDIDPEWSRILEIINQNSFYMNHVNFYGRPDADMLEIGNGDLTLAESRSHFAFWAAMKSPLLIGTDLSQLSQEHIRILKNDVLLAFNQDDVYEGPAMPFKWDWTFSPTNPAEFWSGQFQRGILILLLNVEFAPRNMSVNWEEVPQLGDGSYWVTDGWTGESLGCLSDGIAVEVETHDTRILLVGNRCWSSEGRYRPMWWK</sequence>
<dbReference type="SUPFAM" id="SSF51011">
    <property type="entry name" value="Glycosyl hydrolase domain"/>
    <property type="match status" value="1"/>
</dbReference>
<evidence type="ECO:0000256" key="8">
    <source>
        <dbReference type="ARBA" id="ARBA00023180"/>
    </source>
</evidence>
<accession>A0A0C3D5U6</accession>
<dbReference type="InterPro" id="IPR013785">
    <property type="entry name" value="Aldolase_TIM"/>
</dbReference>
<keyword evidence="10" id="KW-1015">Disulfide bond</keyword>
<gene>
    <name evidence="13" type="ORF">OIDMADRAFT_169035</name>
</gene>
<feature type="signal peptide" evidence="11">
    <location>
        <begin position="1"/>
        <end position="15"/>
    </location>
</feature>
<dbReference type="InterPro" id="IPR017853">
    <property type="entry name" value="GH"/>
</dbReference>
<dbReference type="SUPFAM" id="SSF51445">
    <property type="entry name" value="(Trans)glycosidases"/>
    <property type="match status" value="1"/>
</dbReference>
<feature type="chain" id="PRO_5012429757" description="Alpha-galactosidase" evidence="11">
    <location>
        <begin position="16"/>
        <end position="441"/>
    </location>
</feature>
<evidence type="ECO:0000256" key="3">
    <source>
        <dbReference type="ARBA" id="ARBA00004613"/>
    </source>
</evidence>
<evidence type="ECO:0000256" key="9">
    <source>
        <dbReference type="ARBA" id="ARBA00023295"/>
    </source>
</evidence>
<dbReference type="PRINTS" id="PR00740">
    <property type="entry name" value="GLHYDRLASE27"/>
</dbReference>
<dbReference type="GO" id="GO:0005975">
    <property type="term" value="P:carbohydrate metabolic process"/>
    <property type="evidence" value="ECO:0007669"/>
    <property type="project" value="InterPro"/>
</dbReference>
<evidence type="ECO:0000256" key="6">
    <source>
        <dbReference type="ARBA" id="ARBA00022729"/>
    </source>
</evidence>
<evidence type="ECO:0000313" key="14">
    <source>
        <dbReference type="Proteomes" id="UP000054321"/>
    </source>
</evidence>
<dbReference type="Gene3D" id="2.60.40.1180">
    <property type="entry name" value="Golgi alpha-mannosidase II"/>
    <property type="match status" value="1"/>
</dbReference>
<dbReference type="PROSITE" id="PS00512">
    <property type="entry name" value="ALPHA_GALACTOSIDASE"/>
    <property type="match status" value="1"/>
</dbReference>
<keyword evidence="14" id="KW-1185">Reference proteome</keyword>
<evidence type="ECO:0000256" key="7">
    <source>
        <dbReference type="ARBA" id="ARBA00022801"/>
    </source>
</evidence>
<keyword evidence="5" id="KW-0964">Secreted</keyword>